<proteinExistence type="inferred from homology"/>
<reference evidence="9" key="1">
    <citation type="journal article" date="2021" name="Nat. Commun.">
        <title>Genetic determinants of endophytism in the Arabidopsis root mycobiome.</title>
        <authorList>
            <person name="Mesny F."/>
            <person name="Miyauchi S."/>
            <person name="Thiergart T."/>
            <person name="Pickel B."/>
            <person name="Atanasova L."/>
            <person name="Karlsson M."/>
            <person name="Huettel B."/>
            <person name="Barry K.W."/>
            <person name="Haridas S."/>
            <person name="Chen C."/>
            <person name="Bauer D."/>
            <person name="Andreopoulos W."/>
            <person name="Pangilinan J."/>
            <person name="LaButti K."/>
            <person name="Riley R."/>
            <person name="Lipzen A."/>
            <person name="Clum A."/>
            <person name="Drula E."/>
            <person name="Henrissat B."/>
            <person name="Kohler A."/>
            <person name="Grigoriev I.V."/>
            <person name="Martin F.M."/>
            <person name="Hacquard S."/>
        </authorList>
    </citation>
    <scope>NUCLEOTIDE SEQUENCE</scope>
    <source>
        <strain evidence="9">MPI-CAGE-AT-0021</strain>
    </source>
</reference>
<protein>
    <recommendedName>
        <fullName evidence="6">Lysophospholipase</fullName>
        <ecNumber evidence="6">3.1.1.5</ecNumber>
    </recommendedName>
</protein>
<dbReference type="SUPFAM" id="SSF52151">
    <property type="entry name" value="FabD/lysophospholipase-like"/>
    <property type="match status" value="2"/>
</dbReference>
<keyword evidence="9" id="KW-0808">Transferase</keyword>
<dbReference type="EC" id="3.1.1.5" evidence="6"/>
<evidence type="ECO:0000259" key="8">
    <source>
        <dbReference type="PROSITE" id="PS51210"/>
    </source>
</evidence>
<dbReference type="GO" id="GO:0005829">
    <property type="term" value="C:cytosol"/>
    <property type="evidence" value="ECO:0007669"/>
    <property type="project" value="TreeGrafter"/>
</dbReference>
<keyword evidence="4 5" id="KW-0443">Lipid metabolism</keyword>
<dbReference type="SMART" id="SM00022">
    <property type="entry name" value="PLAc"/>
    <property type="match status" value="1"/>
</dbReference>
<dbReference type="GO" id="GO:0046475">
    <property type="term" value="P:glycerophospholipid catabolic process"/>
    <property type="evidence" value="ECO:0007669"/>
    <property type="project" value="TreeGrafter"/>
</dbReference>
<evidence type="ECO:0000313" key="9">
    <source>
        <dbReference type="EMBL" id="KAH7157303.1"/>
    </source>
</evidence>
<comment type="similarity">
    <text evidence="1 6">Belongs to the lysophospholipase family.</text>
</comment>
<feature type="region of interest" description="Disordered" evidence="7">
    <location>
        <begin position="683"/>
        <end position="714"/>
    </location>
</feature>
<evidence type="ECO:0000256" key="1">
    <source>
        <dbReference type="ARBA" id="ARBA00008780"/>
    </source>
</evidence>
<evidence type="ECO:0000256" key="4">
    <source>
        <dbReference type="ARBA" id="ARBA00023098"/>
    </source>
</evidence>
<organism evidence="9 10">
    <name type="scientific">Dactylonectria estremocensis</name>
    <dbReference type="NCBI Taxonomy" id="1079267"/>
    <lineage>
        <taxon>Eukaryota</taxon>
        <taxon>Fungi</taxon>
        <taxon>Dikarya</taxon>
        <taxon>Ascomycota</taxon>
        <taxon>Pezizomycotina</taxon>
        <taxon>Sordariomycetes</taxon>
        <taxon>Hypocreomycetidae</taxon>
        <taxon>Hypocreales</taxon>
        <taxon>Nectriaceae</taxon>
        <taxon>Dactylonectria</taxon>
    </lineage>
</organism>
<keyword evidence="10" id="KW-1185">Reference proteome</keyword>
<dbReference type="InterPro" id="IPR016035">
    <property type="entry name" value="Acyl_Trfase/lysoPLipase"/>
</dbReference>
<dbReference type="PANTHER" id="PTHR10728:SF40">
    <property type="entry name" value="PATATIN FAMILY PROTEIN"/>
    <property type="match status" value="1"/>
</dbReference>
<gene>
    <name evidence="9" type="ORF">B0J13DRAFT_541504</name>
</gene>
<evidence type="ECO:0000256" key="3">
    <source>
        <dbReference type="ARBA" id="ARBA00022963"/>
    </source>
</evidence>
<evidence type="ECO:0000313" key="10">
    <source>
        <dbReference type="Proteomes" id="UP000717696"/>
    </source>
</evidence>
<dbReference type="GO" id="GO:0004622">
    <property type="term" value="F:phosphatidylcholine lysophospholipase activity"/>
    <property type="evidence" value="ECO:0007669"/>
    <property type="project" value="UniProtKB-EC"/>
</dbReference>
<dbReference type="Gene3D" id="3.40.1090.10">
    <property type="entry name" value="Cytosolic phospholipase A2 catalytic domain"/>
    <property type="match status" value="2"/>
</dbReference>
<dbReference type="InterPro" id="IPR002642">
    <property type="entry name" value="LysoPLipase_cat_dom"/>
</dbReference>
<evidence type="ECO:0000256" key="2">
    <source>
        <dbReference type="ARBA" id="ARBA00022801"/>
    </source>
</evidence>
<keyword evidence="3 5" id="KW-0442">Lipid degradation</keyword>
<dbReference type="GO" id="GO:0004623">
    <property type="term" value="F:phospholipase A2 activity"/>
    <property type="evidence" value="ECO:0007669"/>
    <property type="project" value="TreeGrafter"/>
</dbReference>
<feature type="domain" description="PLA2c" evidence="8">
    <location>
        <begin position="136"/>
        <end position="900"/>
    </location>
</feature>
<keyword evidence="2 5" id="KW-0378">Hydrolase</keyword>
<accession>A0A9P9FC59</accession>
<dbReference type="EMBL" id="JAGMUU010000003">
    <property type="protein sequence ID" value="KAH7157303.1"/>
    <property type="molecule type" value="Genomic_DNA"/>
</dbReference>
<dbReference type="Pfam" id="PF01735">
    <property type="entry name" value="PLA2_B"/>
    <property type="match status" value="1"/>
</dbReference>
<dbReference type="AlphaFoldDB" id="A0A9P9FC59"/>
<evidence type="ECO:0000256" key="6">
    <source>
        <dbReference type="RuleBase" id="RU362103"/>
    </source>
</evidence>
<name>A0A9P9FC59_9HYPO</name>
<evidence type="ECO:0000256" key="5">
    <source>
        <dbReference type="PROSITE-ProRule" id="PRU00555"/>
    </source>
</evidence>
<dbReference type="PROSITE" id="PS51210">
    <property type="entry name" value="PLA2C"/>
    <property type="match status" value="1"/>
</dbReference>
<evidence type="ECO:0000256" key="7">
    <source>
        <dbReference type="SAM" id="MobiDB-lite"/>
    </source>
</evidence>
<dbReference type="PANTHER" id="PTHR10728">
    <property type="entry name" value="CYTOSOLIC PHOSPHOLIPASE A2"/>
    <property type="match status" value="1"/>
</dbReference>
<comment type="catalytic activity">
    <reaction evidence="6">
        <text>a 1-acyl-sn-glycero-3-phosphocholine + H2O = sn-glycerol 3-phosphocholine + a fatty acid + H(+)</text>
        <dbReference type="Rhea" id="RHEA:15177"/>
        <dbReference type="ChEBI" id="CHEBI:15377"/>
        <dbReference type="ChEBI" id="CHEBI:15378"/>
        <dbReference type="ChEBI" id="CHEBI:16870"/>
        <dbReference type="ChEBI" id="CHEBI:28868"/>
        <dbReference type="ChEBI" id="CHEBI:58168"/>
        <dbReference type="EC" id="3.1.1.5"/>
    </reaction>
</comment>
<dbReference type="GO" id="GO:0016740">
    <property type="term" value="F:transferase activity"/>
    <property type="evidence" value="ECO:0007669"/>
    <property type="project" value="UniProtKB-KW"/>
</dbReference>
<dbReference type="OrthoDB" id="6121437at2759"/>
<dbReference type="Proteomes" id="UP000717696">
    <property type="component" value="Unassembled WGS sequence"/>
</dbReference>
<comment type="caution">
    <text evidence="9">The sequence shown here is derived from an EMBL/GenBank/DDBJ whole genome shotgun (WGS) entry which is preliminary data.</text>
</comment>
<sequence length="900" mass="99907">MVVLRALRQSPSYLYIKAYCLCALVTLFEATPISSALTLVQAQPDPDKKKRRAILEGGPRLVPTDNLGGSLVSRKTSIRCGAGSSPSLDLSSKSHSTIRGQSYLRRISKRWHNRAVDLAQVNVLLRRDEQDLRTYPEMQWDATIRCSSSLHPEESEFITLRRQRISSQGQNSLHSFLELPPDEMVDPRDIPLVALGGSGGGYRAMFGFAAFISACQKSQLWDCITWTAGVSGSCWTLGAYYTIARHDATRLTQHYMSMAEELMHPMSISAMDKVVRSTRGVYFLIGPLVRKAQSSIIGLGIMDLYATLITTYQFLSREPGASLSRATFQLSKMWTRSGIDKGDEPMPIFTAVRRAPKDSFGVKANRDSSISKGQPPAQSMAQHHADYLEFPVSQQPKSETSRNGPSRGLFQWFEISPLEVGCRDLQRFVPTWAWGRTFASGRSVDRRPEQSLALLLGQCTSAPAGPLTGYVSALLASLPTGTIMSRVLFALNRFITMKKWERVWANPIRAGHDPNPFYGTGMGPVLETAQNRSPKLSKPSVGMSEFDASSLIEMATRSNGRSLESLALSILSQREWDELNRLLAGVHDSIQSWQSTAQLLSAAWAAKSAASIALNPFFPVSWKHLSVNFGALSPSINATFSDATAPAHLAFSPEFIQTRRENLPRLNLNLSWRGSKVTADVRVERNSTLHRPGKPTDDDGKTPKRNPKGHQWEAQGRLRLMDGGMSNNLPNHVLSRPERGADMIIAFDASSDVHTDAAIRRIKAFADDCNIELEDRTTSFDPPPGRQYLDSGATEVSSDTESRYLNHYARVFGGSRQNGQKVYLVYCPLLPNPLNPMFNPSRESFSTSYNLVWTPDQVNAVFHTSEANLADYALHTIKQVMKKIYFTKKTKRSMAKARGS</sequence>